<reference evidence="1 2" key="1">
    <citation type="submission" date="2008-02" db="EMBL/GenBank/DDBJ databases">
        <title>Complete sequence of Shewanella woodyi ATCC 51908.</title>
        <authorList>
            <consortium name="US DOE Joint Genome Institute"/>
            <person name="Copeland A."/>
            <person name="Lucas S."/>
            <person name="Lapidus A."/>
            <person name="Glavina del Rio T."/>
            <person name="Dalin E."/>
            <person name="Tice H."/>
            <person name="Bruce D."/>
            <person name="Goodwin L."/>
            <person name="Pitluck S."/>
            <person name="Sims D."/>
            <person name="Brettin T."/>
            <person name="Detter J.C."/>
            <person name="Han C."/>
            <person name="Kuske C.R."/>
            <person name="Schmutz J."/>
            <person name="Larimer F."/>
            <person name="Land M."/>
            <person name="Hauser L."/>
            <person name="Kyrpides N."/>
            <person name="Lykidis A."/>
            <person name="Zhao J.-S."/>
            <person name="Richardson P."/>
        </authorList>
    </citation>
    <scope>NUCLEOTIDE SEQUENCE [LARGE SCALE GENOMIC DNA]</scope>
    <source>
        <strain evidence="2">ATCC 51908 / MS32</strain>
    </source>
</reference>
<dbReference type="AlphaFoldDB" id="B1KQZ9"/>
<dbReference type="HOGENOM" id="CLU_172304_0_0_6"/>
<evidence type="ECO:0000313" key="1">
    <source>
        <dbReference type="EMBL" id="ACA87755.1"/>
    </source>
</evidence>
<proteinExistence type="predicted"/>
<dbReference type="KEGG" id="swd:Swoo_3489"/>
<dbReference type="Proteomes" id="UP000002168">
    <property type="component" value="Chromosome"/>
</dbReference>
<keyword evidence="2" id="KW-1185">Reference proteome</keyword>
<name>B1KQZ9_SHEWM</name>
<sequence length="83" mass="9574">MAYKQPKPLFEWKIDESDKELYLASILDDETILSAYGRYAHSSGSKLVSWQEFLAGEMNELVEKTMGEEVLMELLTQLKNLTK</sequence>
<evidence type="ECO:0000313" key="2">
    <source>
        <dbReference type="Proteomes" id="UP000002168"/>
    </source>
</evidence>
<dbReference type="RefSeq" id="WP_012326089.1">
    <property type="nucleotide sequence ID" value="NC_010506.1"/>
</dbReference>
<accession>B1KQZ9</accession>
<gene>
    <name evidence="1" type="ordered locus">Swoo_3489</name>
</gene>
<dbReference type="EMBL" id="CP000961">
    <property type="protein sequence ID" value="ACA87755.1"/>
    <property type="molecule type" value="Genomic_DNA"/>
</dbReference>
<protein>
    <submittedName>
        <fullName evidence="1">Uncharacterized protein</fullName>
    </submittedName>
</protein>
<organism evidence="1 2">
    <name type="scientific">Shewanella woodyi (strain ATCC 51908 / MS32)</name>
    <dbReference type="NCBI Taxonomy" id="392500"/>
    <lineage>
        <taxon>Bacteria</taxon>
        <taxon>Pseudomonadati</taxon>
        <taxon>Pseudomonadota</taxon>
        <taxon>Gammaproteobacteria</taxon>
        <taxon>Alteromonadales</taxon>
        <taxon>Shewanellaceae</taxon>
        <taxon>Shewanella</taxon>
    </lineage>
</organism>